<keyword evidence="2" id="KW-0677">Repeat</keyword>
<evidence type="ECO:0000256" key="4">
    <source>
        <dbReference type="SAM" id="Phobius"/>
    </source>
</evidence>
<protein>
    <submittedName>
        <fullName evidence="5">24990_t:CDS:1</fullName>
    </submittedName>
</protein>
<keyword evidence="4" id="KW-0812">Transmembrane</keyword>
<proteinExistence type="predicted"/>
<evidence type="ECO:0000256" key="2">
    <source>
        <dbReference type="ARBA" id="ARBA00022737"/>
    </source>
</evidence>
<feature type="region of interest" description="Disordered" evidence="3">
    <location>
        <begin position="353"/>
        <end position="379"/>
    </location>
</feature>
<dbReference type="Gene3D" id="2.120.10.80">
    <property type="entry name" value="Kelch-type beta propeller"/>
    <property type="match status" value="2"/>
</dbReference>
<evidence type="ECO:0000256" key="3">
    <source>
        <dbReference type="SAM" id="MobiDB-lite"/>
    </source>
</evidence>
<keyword evidence="1" id="KW-0880">Kelch repeat</keyword>
<dbReference type="OrthoDB" id="432528at2759"/>
<organism evidence="5 6">
    <name type="scientific">Cetraspora pellucida</name>
    <dbReference type="NCBI Taxonomy" id="1433469"/>
    <lineage>
        <taxon>Eukaryota</taxon>
        <taxon>Fungi</taxon>
        <taxon>Fungi incertae sedis</taxon>
        <taxon>Mucoromycota</taxon>
        <taxon>Glomeromycotina</taxon>
        <taxon>Glomeromycetes</taxon>
        <taxon>Diversisporales</taxon>
        <taxon>Gigasporaceae</taxon>
        <taxon>Cetraspora</taxon>
    </lineage>
</organism>
<accession>A0A9N9HKS7</accession>
<gene>
    <name evidence="5" type="ORF">CPELLU_LOCUS10931</name>
</gene>
<name>A0A9N9HKS7_9GLOM</name>
<sequence length="415" mass="45556">MLYFSFYVISFFLNIIFTYAFIPNGRLVHSSVLLDRKIYFSGGSIIGANASSSSTSNEFFYLNVSKPFTTTDDALMPWNDLTNTNGPLKASATACVGGKNNDMIFIFGGFPYGQSFVNQFDQSKQQWTNVTTTGSAPSDRDSISCAKFNNGSIAIFSGWNVQNDLWIFNTLTLTWSLGNATNTPPARYGYRAITLPDDNILYIGGRSPADSSFFPMNNFPLLNTKSNTWTNVSASGPTPPVRYYFSAVLTPDGRIIIFGGFNATVSFGDLWVLDITTYQWSAGNILNSIADLALRGYSATLVDNNYMFISFGKFTNESYSSKIFMLDISQKDSYKWVTEFIVTPSTTISSNTIPSNTILTTPTPNTTTQSSTSSSEFGSSKSTSFIIVAIIGGTISLVIITIAIILTLKHIDKYK</sequence>
<dbReference type="EMBL" id="CAJVQA010009315">
    <property type="protein sequence ID" value="CAG8683518.1"/>
    <property type="molecule type" value="Genomic_DNA"/>
</dbReference>
<dbReference type="Proteomes" id="UP000789759">
    <property type="component" value="Unassembled WGS sequence"/>
</dbReference>
<feature type="transmembrane region" description="Helical" evidence="4">
    <location>
        <begin position="385"/>
        <end position="408"/>
    </location>
</feature>
<evidence type="ECO:0000313" key="6">
    <source>
        <dbReference type="Proteomes" id="UP000789759"/>
    </source>
</evidence>
<evidence type="ECO:0000313" key="5">
    <source>
        <dbReference type="EMBL" id="CAG8683518.1"/>
    </source>
</evidence>
<dbReference type="InterPro" id="IPR015915">
    <property type="entry name" value="Kelch-typ_b-propeller"/>
</dbReference>
<comment type="caution">
    <text evidence="5">The sequence shown here is derived from an EMBL/GenBank/DDBJ whole genome shotgun (WGS) entry which is preliminary data.</text>
</comment>
<dbReference type="PANTHER" id="PTHR46093">
    <property type="entry name" value="ACYL-COA-BINDING DOMAIN-CONTAINING PROTEIN 5"/>
    <property type="match status" value="1"/>
</dbReference>
<keyword evidence="4" id="KW-0472">Membrane</keyword>
<dbReference type="SUPFAM" id="SSF50965">
    <property type="entry name" value="Galactose oxidase, central domain"/>
    <property type="match status" value="1"/>
</dbReference>
<dbReference type="AlphaFoldDB" id="A0A9N9HKS7"/>
<dbReference type="InterPro" id="IPR011043">
    <property type="entry name" value="Gal_Oxase/kelch_b-propeller"/>
</dbReference>
<reference evidence="5" key="1">
    <citation type="submission" date="2021-06" db="EMBL/GenBank/DDBJ databases">
        <authorList>
            <person name="Kallberg Y."/>
            <person name="Tangrot J."/>
            <person name="Rosling A."/>
        </authorList>
    </citation>
    <scope>NUCLEOTIDE SEQUENCE</scope>
    <source>
        <strain evidence="5">FL966</strain>
    </source>
</reference>
<keyword evidence="6" id="KW-1185">Reference proteome</keyword>
<dbReference type="Pfam" id="PF24681">
    <property type="entry name" value="Kelch_KLHDC2_KLHL20_DRC7"/>
    <property type="match status" value="1"/>
</dbReference>
<evidence type="ECO:0000256" key="1">
    <source>
        <dbReference type="ARBA" id="ARBA00022441"/>
    </source>
</evidence>
<keyword evidence="4" id="KW-1133">Transmembrane helix</keyword>
<feature type="transmembrane region" description="Helical" evidence="4">
    <location>
        <begin position="6"/>
        <end position="22"/>
    </location>
</feature>
<dbReference type="SUPFAM" id="SSF117281">
    <property type="entry name" value="Kelch motif"/>
    <property type="match status" value="1"/>
</dbReference>
<dbReference type="PANTHER" id="PTHR46093:SF18">
    <property type="entry name" value="FIBRONECTIN TYPE-III DOMAIN-CONTAINING PROTEIN"/>
    <property type="match status" value="1"/>
</dbReference>